<dbReference type="Pfam" id="PF13181">
    <property type="entry name" value="TPR_8"/>
    <property type="match status" value="1"/>
</dbReference>
<gene>
    <name evidence="3" type="ORF">C1280_33705</name>
</gene>
<dbReference type="InterPro" id="IPR019734">
    <property type="entry name" value="TPR_rpt"/>
</dbReference>
<keyword evidence="2" id="KW-0472">Membrane</keyword>
<keyword evidence="2" id="KW-1133">Transmembrane helix</keyword>
<reference evidence="3 4" key="1">
    <citation type="submission" date="2018-01" db="EMBL/GenBank/DDBJ databases">
        <title>G. obscuriglobus.</title>
        <authorList>
            <person name="Franke J."/>
            <person name="Blomberg W."/>
            <person name="Selmecki A."/>
        </authorList>
    </citation>
    <scope>NUCLEOTIDE SEQUENCE [LARGE SCALE GENOMIC DNA]</scope>
    <source>
        <strain evidence="3 4">DSM 5831</strain>
    </source>
</reference>
<organism evidence="3 4">
    <name type="scientific">Gemmata obscuriglobus</name>
    <dbReference type="NCBI Taxonomy" id="114"/>
    <lineage>
        <taxon>Bacteria</taxon>
        <taxon>Pseudomonadati</taxon>
        <taxon>Planctomycetota</taxon>
        <taxon>Planctomycetia</taxon>
        <taxon>Gemmatales</taxon>
        <taxon>Gemmataceae</taxon>
        <taxon>Gemmata</taxon>
    </lineage>
</organism>
<evidence type="ECO:0000313" key="3">
    <source>
        <dbReference type="EMBL" id="AWM41471.1"/>
    </source>
</evidence>
<dbReference type="OrthoDB" id="224082at2"/>
<dbReference type="EMBL" id="CP025958">
    <property type="protein sequence ID" value="AWM41471.1"/>
    <property type="molecule type" value="Genomic_DNA"/>
</dbReference>
<feature type="repeat" description="TPR" evidence="1">
    <location>
        <begin position="337"/>
        <end position="370"/>
    </location>
</feature>
<proteinExistence type="predicted"/>
<dbReference type="AlphaFoldDB" id="A0A2Z3H9A2"/>
<dbReference type="Gene3D" id="1.25.40.10">
    <property type="entry name" value="Tetratricopeptide repeat domain"/>
    <property type="match status" value="2"/>
</dbReference>
<evidence type="ECO:0000313" key="4">
    <source>
        <dbReference type="Proteomes" id="UP000245802"/>
    </source>
</evidence>
<keyword evidence="1" id="KW-0802">TPR repeat</keyword>
<dbReference type="SMART" id="SM00028">
    <property type="entry name" value="TPR"/>
    <property type="match status" value="4"/>
</dbReference>
<feature type="transmembrane region" description="Helical" evidence="2">
    <location>
        <begin position="6"/>
        <end position="32"/>
    </location>
</feature>
<dbReference type="KEGG" id="gog:C1280_33705"/>
<name>A0A2Z3H9A2_9BACT</name>
<dbReference type="RefSeq" id="WP_010041907.1">
    <property type="nucleotide sequence ID" value="NZ_CP025958.1"/>
</dbReference>
<protein>
    <submittedName>
        <fullName evidence="3">Tetratricopeptide repeat protein</fullName>
    </submittedName>
</protein>
<sequence>MSNRATAAIVFGVFFVCVLALTGLVVTVKVVVERRGAAARLRAEQAQASEREAGRAEAAAAFADPKSPTPEEAAEFAALFANLTKILEKEDGPALFQQFDPERLFEELVRTGRFDRFGLKPGRADRERFIRGMQNAGARAVFNPLFRWQSTNVRRVRWSADRNEAVVIASHVNDSTALGRVKLKVRWWLVRRPGGWRVFDFEDLDQGLRATHLMGALLTPDMLARLPALQKALLAIRATQAAIARQDYASAEAALAGCRPADLPDPIAAVVYLLRAGIHLARGEPNEALAFLDQVERVEPDAPLTHLMRANCYLQSGEHAKALAAADAYIAQLGPDDEAELTRGSALEELNRLDEARAAYRRANDLDPDAPDPLVALGRVLEPKNRSELGDRLGRAADPGRLYDAVRPEIADDDNGLAADALLDGLRKARPDEPRGLSADVRRQVIAGRFDAARALLERGLKIEAARPQVLEAYLHAMCRAKKGREAYAVVPAEYAAQAFRILANDLDDTVSDAEEPEDELPELRELIAAHRRRVPADPWLLYFEGAVFQHEEEYDRAAAAFAAGAAKLPPVNADPERDEFDERAGFRWRQVECLFRAKRGLEAHEKVEPIAPVFQQLAGLYDRCDDLDGLKKLLVAHRKREPNDIQCVYWQAHLKFRAREYAAAAVLFKKFLRESDDKAANRWTARDEYLRGVLRSEPEAAGAVLAEFGEQPVSNPLRAAVAATAGNRTELERLIAEAIRGGASLWFYSDEDFRTAIGQEQWADLRAKYPAPKLPKEAHERP</sequence>
<evidence type="ECO:0000256" key="2">
    <source>
        <dbReference type="SAM" id="Phobius"/>
    </source>
</evidence>
<accession>A0A2Z3H9A2</accession>
<keyword evidence="2" id="KW-0812">Transmembrane</keyword>
<dbReference type="SUPFAM" id="SSF48452">
    <property type="entry name" value="TPR-like"/>
    <property type="match status" value="1"/>
</dbReference>
<dbReference type="PROSITE" id="PS50005">
    <property type="entry name" value="TPR"/>
    <property type="match status" value="1"/>
</dbReference>
<dbReference type="Pfam" id="PF13432">
    <property type="entry name" value="TPR_16"/>
    <property type="match status" value="1"/>
</dbReference>
<dbReference type="Proteomes" id="UP000245802">
    <property type="component" value="Chromosome"/>
</dbReference>
<evidence type="ECO:0000256" key="1">
    <source>
        <dbReference type="PROSITE-ProRule" id="PRU00339"/>
    </source>
</evidence>
<keyword evidence="4" id="KW-1185">Reference proteome</keyword>
<dbReference type="InterPro" id="IPR011990">
    <property type="entry name" value="TPR-like_helical_dom_sf"/>
</dbReference>